<keyword evidence="2" id="KW-0449">Lipoprotein</keyword>
<dbReference type="SUPFAM" id="SSF55486">
    <property type="entry name" value="Metalloproteases ('zincins'), catalytic domain"/>
    <property type="match status" value="1"/>
</dbReference>
<dbReference type="STRING" id="688867.SAMN05660236_4724"/>
<reference evidence="2 3" key="1">
    <citation type="submission" date="2017-02" db="EMBL/GenBank/DDBJ databases">
        <authorList>
            <person name="Peterson S.W."/>
        </authorList>
    </citation>
    <scope>NUCLEOTIDE SEQUENCE [LARGE SCALE GENOMIC DNA]</scope>
    <source>
        <strain evidence="2 3">DSM 25262</strain>
    </source>
</reference>
<keyword evidence="1" id="KW-0732">Signal</keyword>
<dbReference type="EMBL" id="FUZU01000003">
    <property type="protein sequence ID" value="SKC84244.1"/>
    <property type="molecule type" value="Genomic_DNA"/>
</dbReference>
<keyword evidence="3" id="KW-1185">Reference proteome</keyword>
<dbReference type="InterPro" id="IPR030890">
    <property type="entry name" value="LP_HExxH_w_TonB"/>
</dbReference>
<dbReference type="Proteomes" id="UP000190961">
    <property type="component" value="Unassembled WGS sequence"/>
</dbReference>
<dbReference type="Pfam" id="PF15890">
    <property type="entry name" value="Peptidase_Mx1"/>
    <property type="match status" value="1"/>
</dbReference>
<feature type="chain" id="PRO_5012979096" evidence="1">
    <location>
        <begin position="25"/>
        <end position="457"/>
    </location>
</feature>
<proteinExistence type="predicted"/>
<evidence type="ECO:0000313" key="3">
    <source>
        <dbReference type="Proteomes" id="UP000190961"/>
    </source>
</evidence>
<evidence type="ECO:0000313" key="2">
    <source>
        <dbReference type="EMBL" id="SKC84244.1"/>
    </source>
</evidence>
<name>A0A1T5M8B0_9BACT</name>
<dbReference type="PROSITE" id="PS51257">
    <property type="entry name" value="PROKAR_LIPOPROTEIN"/>
    <property type="match status" value="1"/>
</dbReference>
<organism evidence="2 3">
    <name type="scientific">Ohtaekwangia koreensis</name>
    <dbReference type="NCBI Taxonomy" id="688867"/>
    <lineage>
        <taxon>Bacteria</taxon>
        <taxon>Pseudomonadati</taxon>
        <taxon>Bacteroidota</taxon>
        <taxon>Cytophagia</taxon>
        <taxon>Cytophagales</taxon>
        <taxon>Fulvivirgaceae</taxon>
        <taxon>Ohtaekwangia</taxon>
    </lineage>
</organism>
<dbReference type="GO" id="GO:0016787">
    <property type="term" value="F:hydrolase activity"/>
    <property type="evidence" value="ECO:0007669"/>
    <property type="project" value="UniProtKB-KW"/>
</dbReference>
<protein>
    <submittedName>
        <fullName evidence="2">Substrate import-associated zinc metallohydrolase lipoprotein</fullName>
    </submittedName>
</protein>
<gene>
    <name evidence="2" type="ORF">SAMN05660236_4724</name>
</gene>
<dbReference type="NCBIfam" id="TIGR04549">
    <property type="entry name" value="LP_HExxH_w_tonB"/>
    <property type="match status" value="1"/>
</dbReference>
<accession>A0A1T5M8B0</accession>
<evidence type="ECO:0000256" key="1">
    <source>
        <dbReference type="SAM" id="SignalP"/>
    </source>
</evidence>
<sequence length="457" mass="52400">MRFMKYKNIIAIMIILALTGAACNDPYNENDTSDPDYVTNDDTREPTELDNWLTDNFTTPYNIQVKYRWDNSELDPYKNLTPPAVTKVQGVMDVVKKVWIETYNQVAATNFIKEYCPKQFVLVGSANYNYDGSTTIGTAEGGRKVVLFVVNDFDPHNNAGVKQLIHTVQHEFGHILNQNISYQPEFKEVTAGNYTANWSSVSLSEARARGFITSYAMASTDEDFVEMIATMLVEGKEGYERILACETNTSSRQLLKKKEQYVVEYFRAKYNIDFYALQTKVQEAINAIAPGEPVEERTPLFDILGYGKDSTAIRFDFNFYSYPSGFATAFFTDFNLLTTKGYGLDTYFRLYYSDETHVHLQLHYHTNGPGERIYYVANFILEVFQTEDGHYGFWYVDNDENARMLAEDYGVYNILDFFAGYTYDIEWERSSCPTSSFVGFYPVSNPNEGYTYGILGN</sequence>
<feature type="signal peptide" evidence="1">
    <location>
        <begin position="1"/>
        <end position="24"/>
    </location>
</feature>
<dbReference type="Gene3D" id="3.40.390.70">
    <property type="match status" value="1"/>
</dbReference>
<keyword evidence="2" id="KW-0378">Hydrolase</keyword>
<dbReference type="AlphaFoldDB" id="A0A1T5M8B0"/>